<dbReference type="STRING" id="1658174.A0A1J9QGE8"/>
<feature type="compositionally biased region" description="Polar residues" evidence="1">
    <location>
        <begin position="146"/>
        <end position="156"/>
    </location>
</feature>
<organism evidence="2 3">
    <name type="scientific">Blastomyces percursus</name>
    <dbReference type="NCBI Taxonomy" id="1658174"/>
    <lineage>
        <taxon>Eukaryota</taxon>
        <taxon>Fungi</taxon>
        <taxon>Dikarya</taxon>
        <taxon>Ascomycota</taxon>
        <taxon>Pezizomycotina</taxon>
        <taxon>Eurotiomycetes</taxon>
        <taxon>Eurotiomycetidae</taxon>
        <taxon>Onygenales</taxon>
        <taxon>Ajellomycetaceae</taxon>
        <taxon>Blastomyces</taxon>
    </lineage>
</organism>
<dbReference type="AlphaFoldDB" id="A0A1J9QGE8"/>
<sequence>MVYYDTITNPSTFQRLAVSCWGVDHLYACRVLCSQPSDVLPFLADRIPRSEVRIHPCIESLIHGPKEALSELSQMAEAQIVCSYQPESLGYVWTALGNLLRPRDNDRDTRAPDNDDQGADPQGGTGGRSSGRSRTRTGHGPFVPSDTMQVASSSPMGSDDGRPDIALSVPSSIGFVESPAPLVEDYTPIKKGLSFLEFRDERLAYRYERDEERIFEAIDDGGIQFRFRRRQDQQVVGEALAFNSDAIDKISNNNIISIVAVQHYIKFIHMHITDDFMHDMQARAPADGSDVYLKAVSTNWFDMTQSSGRRSFVRHMLAMIA</sequence>
<comment type="caution">
    <text evidence="2">The sequence shown here is derived from an EMBL/GenBank/DDBJ whole genome shotgun (WGS) entry which is preliminary data.</text>
</comment>
<dbReference type="VEuPathDB" id="FungiDB:ACJ73_00695"/>
<feature type="region of interest" description="Disordered" evidence="1">
    <location>
        <begin position="103"/>
        <end position="164"/>
    </location>
</feature>
<evidence type="ECO:0000313" key="3">
    <source>
        <dbReference type="Proteomes" id="UP000242791"/>
    </source>
</evidence>
<dbReference type="Proteomes" id="UP000242791">
    <property type="component" value="Unassembled WGS sequence"/>
</dbReference>
<evidence type="ECO:0000313" key="2">
    <source>
        <dbReference type="EMBL" id="OJD27902.1"/>
    </source>
</evidence>
<reference evidence="2 3" key="1">
    <citation type="submission" date="2015-08" db="EMBL/GenBank/DDBJ databases">
        <title>Emmonsia species relationships and genome sequence.</title>
        <authorList>
            <person name="Cuomo C.A."/>
            <person name="Schwartz I.S."/>
            <person name="Kenyon C."/>
            <person name="De Hoog G.S."/>
            <person name="Govender N.P."/>
            <person name="Botha A."/>
            <person name="Moreno L."/>
            <person name="De Vries M."/>
            <person name="Munoz J.F."/>
            <person name="Stielow J.B."/>
        </authorList>
    </citation>
    <scope>NUCLEOTIDE SEQUENCE [LARGE SCALE GENOMIC DNA]</scope>
    <source>
        <strain evidence="2 3">EI222</strain>
    </source>
</reference>
<gene>
    <name evidence="2" type="ORF">ACJ73_00695</name>
</gene>
<dbReference type="OrthoDB" id="4646997at2759"/>
<name>A0A1J9QGE8_9EURO</name>
<feature type="compositionally biased region" description="Basic and acidic residues" evidence="1">
    <location>
        <begin position="103"/>
        <end position="113"/>
    </location>
</feature>
<proteinExistence type="predicted"/>
<dbReference type="EMBL" id="LGTZ01000052">
    <property type="protein sequence ID" value="OJD27902.1"/>
    <property type="molecule type" value="Genomic_DNA"/>
</dbReference>
<keyword evidence="3" id="KW-1185">Reference proteome</keyword>
<accession>A0A1J9QGE8</accession>
<protein>
    <submittedName>
        <fullName evidence="2">Uncharacterized protein</fullName>
    </submittedName>
</protein>
<evidence type="ECO:0000256" key="1">
    <source>
        <dbReference type="SAM" id="MobiDB-lite"/>
    </source>
</evidence>